<dbReference type="PANTHER" id="PTHR11926:SF1412">
    <property type="entry name" value="UDP-GLYCOSYLTRANSFERASE 83A1-LIKE"/>
    <property type="match status" value="1"/>
</dbReference>
<comment type="caution">
    <text evidence="4">The sequence shown here is derived from an EMBL/GenBank/DDBJ whole genome shotgun (WGS) entry which is preliminary data.</text>
</comment>
<comment type="similarity">
    <text evidence="1">Belongs to the UDP-glycosyltransferase family.</text>
</comment>
<evidence type="ECO:0000256" key="2">
    <source>
        <dbReference type="ARBA" id="ARBA00022676"/>
    </source>
</evidence>
<organism evidence="4 5">
    <name type="scientific">Hibiscus sabdariffa</name>
    <name type="common">roselle</name>
    <dbReference type="NCBI Taxonomy" id="183260"/>
    <lineage>
        <taxon>Eukaryota</taxon>
        <taxon>Viridiplantae</taxon>
        <taxon>Streptophyta</taxon>
        <taxon>Embryophyta</taxon>
        <taxon>Tracheophyta</taxon>
        <taxon>Spermatophyta</taxon>
        <taxon>Magnoliopsida</taxon>
        <taxon>eudicotyledons</taxon>
        <taxon>Gunneridae</taxon>
        <taxon>Pentapetalae</taxon>
        <taxon>rosids</taxon>
        <taxon>malvids</taxon>
        <taxon>Malvales</taxon>
        <taxon>Malvaceae</taxon>
        <taxon>Malvoideae</taxon>
        <taxon>Hibiscus</taxon>
    </lineage>
</organism>
<gene>
    <name evidence="4" type="ORF">V6N11_008183</name>
</gene>
<dbReference type="EMBL" id="JBBPBN010000048">
    <property type="protein sequence ID" value="KAK8993972.1"/>
    <property type="molecule type" value="Genomic_DNA"/>
</dbReference>
<evidence type="ECO:0000256" key="3">
    <source>
        <dbReference type="ARBA" id="ARBA00022679"/>
    </source>
</evidence>
<keyword evidence="2" id="KW-0328">Glycosyltransferase</keyword>
<sequence>MCRQPHVLVLPFPAQGHIAPIMKLALLIGAHGVKLTFVNTEFIHAKMMASLPEKSEERRLINFVSVPDGLDTEDDRSDLVKLTESVHRTMSGHVRDLITKIEGSNVDERISCVLADTSVGWVHEMAKNFGIEAVAFWTSAGACLAISLRIPLLLDAGVVDNNGTFILDEPISLSKDLPSWTSSDVGSDPDVQKLVFEFCLFVSKYAKFYDLIICNSNYELEPVALRLIPNILPIGPLAIESNSSSFSGSLLPQDETCLQWLETQPPSSVVYVAFGSTGTLSLQQVEELALGLELSSQPFLWVVQSGSLAGFPDGFVERVADRAKFVEWAPQEKVLAHPSVAAFMSHCGWNSTLEGLGVPFLCLPYFADQFYNKKYICDVWKVGLELEEDENGIKTRDEVFSKIKMLLSSDIIKAKALQMKEAGRKSWDEDGDSFNNLKKFIEHIKSL</sequence>
<dbReference type="InterPro" id="IPR002213">
    <property type="entry name" value="UDP_glucos_trans"/>
</dbReference>
<dbReference type="SUPFAM" id="SSF53756">
    <property type="entry name" value="UDP-Glycosyltransferase/glycogen phosphorylase"/>
    <property type="match status" value="1"/>
</dbReference>
<dbReference type="Proteomes" id="UP001396334">
    <property type="component" value="Unassembled WGS sequence"/>
</dbReference>
<evidence type="ECO:0000313" key="4">
    <source>
        <dbReference type="EMBL" id="KAK8993972.1"/>
    </source>
</evidence>
<protein>
    <recommendedName>
        <fullName evidence="6">Glycosyltransferase</fullName>
    </recommendedName>
</protein>
<accession>A0ABR2PZX6</accession>
<name>A0ABR2PZX6_9ROSI</name>
<evidence type="ECO:0000313" key="5">
    <source>
        <dbReference type="Proteomes" id="UP001396334"/>
    </source>
</evidence>
<dbReference type="CDD" id="cd03784">
    <property type="entry name" value="GT1_Gtf-like"/>
    <property type="match status" value="1"/>
</dbReference>
<reference evidence="4 5" key="1">
    <citation type="journal article" date="2024" name="G3 (Bethesda)">
        <title>Genome assembly of Hibiscus sabdariffa L. provides insights into metabolisms of medicinal natural products.</title>
        <authorList>
            <person name="Kim T."/>
        </authorList>
    </citation>
    <scope>NUCLEOTIDE SEQUENCE [LARGE SCALE GENOMIC DNA]</scope>
    <source>
        <strain evidence="4">TK-2024</strain>
        <tissue evidence="4">Old leaves</tissue>
    </source>
</reference>
<keyword evidence="3" id="KW-0808">Transferase</keyword>
<evidence type="ECO:0008006" key="6">
    <source>
        <dbReference type="Google" id="ProtNLM"/>
    </source>
</evidence>
<evidence type="ECO:0000256" key="1">
    <source>
        <dbReference type="ARBA" id="ARBA00009995"/>
    </source>
</evidence>
<proteinExistence type="inferred from homology"/>
<dbReference type="Pfam" id="PF00201">
    <property type="entry name" value="UDPGT"/>
    <property type="match status" value="1"/>
</dbReference>
<keyword evidence="5" id="KW-1185">Reference proteome</keyword>
<dbReference type="PANTHER" id="PTHR11926">
    <property type="entry name" value="GLUCOSYL/GLUCURONOSYL TRANSFERASES"/>
    <property type="match status" value="1"/>
</dbReference>
<dbReference type="Gene3D" id="3.40.50.2000">
    <property type="entry name" value="Glycogen Phosphorylase B"/>
    <property type="match status" value="2"/>
</dbReference>